<name>A0A8T2MU64_9TELE</name>
<protein>
    <submittedName>
        <fullName evidence="2">Uncharacterized protein</fullName>
    </submittedName>
</protein>
<proteinExistence type="predicted"/>
<keyword evidence="3" id="KW-1185">Reference proteome</keyword>
<gene>
    <name evidence="2" type="ORF">JZ751_007351</name>
</gene>
<dbReference type="EMBL" id="JAFBMS010001416">
    <property type="protein sequence ID" value="KAG9329178.1"/>
    <property type="molecule type" value="Genomic_DNA"/>
</dbReference>
<evidence type="ECO:0000313" key="2">
    <source>
        <dbReference type="EMBL" id="KAG9329178.1"/>
    </source>
</evidence>
<feature type="region of interest" description="Disordered" evidence="1">
    <location>
        <begin position="1"/>
        <end position="77"/>
    </location>
</feature>
<comment type="caution">
    <text evidence="2">The sequence shown here is derived from an EMBL/GenBank/DDBJ whole genome shotgun (WGS) entry which is preliminary data.</text>
</comment>
<sequence length="102" mass="10978">MKDHTKTAKHKRWLQARSSTVATDLSGANAGDSRPHREGWEIAPSSVLRHEGRTAPPQTNPPEPAVSGPGHPAQPPRRCRAIRAITQIKAAPLRCSSAVPPI</sequence>
<reference evidence="2" key="1">
    <citation type="thesis" date="2021" institute="BYU ScholarsArchive" country="Provo, UT, USA">
        <title>Applications of and Algorithms for Genome Assembly and Genomic Analyses with an Emphasis on Marine Teleosts.</title>
        <authorList>
            <person name="Pickett B.D."/>
        </authorList>
    </citation>
    <scope>NUCLEOTIDE SEQUENCE</scope>
    <source>
        <strain evidence="2">HI-2016</strain>
    </source>
</reference>
<organism evidence="2 3">
    <name type="scientific">Albula glossodonta</name>
    <name type="common">roundjaw bonefish</name>
    <dbReference type="NCBI Taxonomy" id="121402"/>
    <lineage>
        <taxon>Eukaryota</taxon>
        <taxon>Metazoa</taxon>
        <taxon>Chordata</taxon>
        <taxon>Craniata</taxon>
        <taxon>Vertebrata</taxon>
        <taxon>Euteleostomi</taxon>
        <taxon>Actinopterygii</taxon>
        <taxon>Neopterygii</taxon>
        <taxon>Teleostei</taxon>
        <taxon>Albuliformes</taxon>
        <taxon>Albulidae</taxon>
        <taxon>Albula</taxon>
    </lineage>
</organism>
<evidence type="ECO:0000256" key="1">
    <source>
        <dbReference type="SAM" id="MobiDB-lite"/>
    </source>
</evidence>
<dbReference type="Proteomes" id="UP000824540">
    <property type="component" value="Unassembled WGS sequence"/>
</dbReference>
<dbReference type="AlphaFoldDB" id="A0A8T2MU64"/>
<evidence type="ECO:0000313" key="3">
    <source>
        <dbReference type="Proteomes" id="UP000824540"/>
    </source>
</evidence>
<accession>A0A8T2MU64</accession>